<dbReference type="EMBL" id="QGKX02002183">
    <property type="protein sequence ID" value="KAF3487771.1"/>
    <property type="molecule type" value="Genomic_DNA"/>
</dbReference>
<dbReference type="AlphaFoldDB" id="A0A8S9MX94"/>
<sequence length="78" mass="8706">MTSTNHQLNQSLPRFKPILETTFTKQETILNFTESDLNESIVAKKASEAILLVKNFISAASSPQFVCDFKNAKIGEDD</sequence>
<comment type="caution">
    <text evidence="1">The sequence shown here is derived from an EMBL/GenBank/DDBJ whole genome shotgun (WGS) entry which is preliminary data.</text>
</comment>
<proteinExistence type="predicted"/>
<reference evidence="1" key="1">
    <citation type="submission" date="2019-12" db="EMBL/GenBank/DDBJ databases">
        <title>Genome sequencing and annotation of Brassica cretica.</title>
        <authorList>
            <person name="Studholme D.J."/>
            <person name="Sarris P."/>
        </authorList>
    </citation>
    <scope>NUCLEOTIDE SEQUENCE</scope>
    <source>
        <strain evidence="1">PFS-109/04</strain>
        <tissue evidence="1">Leaf</tissue>
    </source>
</reference>
<evidence type="ECO:0000313" key="2">
    <source>
        <dbReference type="Proteomes" id="UP000712600"/>
    </source>
</evidence>
<gene>
    <name evidence="1" type="ORF">F2Q69_00057775</name>
</gene>
<organism evidence="1 2">
    <name type="scientific">Brassica cretica</name>
    <name type="common">Mustard</name>
    <dbReference type="NCBI Taxonomy" id="69181"/>
    <lineage>
        <taxon>Eukaryota</taxon>
        <taxon>Viridiplantae</taxon>
        <taxon>Streptophyta</taxon>
        <taxon>Embryophyta</taxon>
        <taxon>Tracheophyta</taxon>
        <taxon>Spermatophyta</taxon>
        <taxon>Magnoliopsida</taxon>
        <taxon>eudicotyledons</taxon>
        <taxon>Gunneridae</taxon>
        <taxon>Pentapetalae</taxon>
        <taxon>rosids</taxon>
        <taxon>malvids</taxon>
        <taxon>Brassicales</taxon>
        <taxon>Brassicaceae</taxon>
        <taxon>Brassiceae</taxon>
        <taxon>Brassica</taxon>
    </lineage>
</organism>
<accession>A0A8S9MX94</accession>
<name>A0A8S9MX94_BRACR</name>
<dbReference type="Proteomes" id="UP000712600">
    <property type="component" value="Unassembled WGS sequence"/>
</dbReference>
<protein>
    <submittedName>
        <fullName evidence="1">Uncharacterized protein</fullName>
    </submittedName>
</protein>
<evidence type="ECO:0000313" key="1">
    <source>
        <dbReference type="EMBL" id="KAF3487771.1"/>
    </source>
</evidence>